<keyword evidence="3" id="KW-1185">Reference proteome</keyword>
<dbReference type="PANTHER" id="PTHR23419:SF8">
    <property type="entry name" value="FI09726P"/>
    <property type="match status" value="1"/>
</dbReference>
<dbReference type="EMBL" id="FNHG01000002">
    <property type="protein sequence ID" value="SDL78498.1"/>
    <property type="molecule type" value="Genomic_DNA"/>
</dbReference>
<dbReference type="InterPro" id="IPR011322">
    <property type="entry name" value="N-reg_PII-like_a/b"/>
</dbReference>
<evidence type="ECO:0000256" key="1">
    <source>
        <dbReference type="ARBA" id="ARBA00010169"/>
    </source>
</evidence>
<sequence length="112" mass="12039">MAMSKYRWIYTTWPDAALARAAGQTLVEEGLCACANILPGMTSVYRWQGAVETASEAVMILKTNAAEAPHAIKRLVTLHPYEEPCAVGLDIDEAASAPAFLAWIDAAVSKNT</sequence>
<comment type="similarity">
    <text evidence="1">Belongs to the CutA family.</text>
</comment>
<dbReference type="Gene3D" id="3.30.70.120">
    <property type="match status" value="1"/>
</dbReference>
<reference evidence="2 3" key="1">
    <citation type="submission" date="2016-10" db="EMBL/GenBank/DDBJ databases">
        <authorList>
            <person name="de Groot N.N."/>
        </authorList>
    </citation>
    <scope>NUCLEOTIDE SEQUENCE [LARGE SCALE GENOMIC DNA]</scope>
    <source>
        <strain evidence="2 3">DSM 16077</strain>
    </source>
</reference>
<dbReference type="PANTHER" id="PTHR23419">
    <property type="entry name" value="DIVALENT CATION TOLERANCE CUTA-RELATED"/>
    <property type="match status" value="1"/>
</dbReference>
<proteinExistence type="inferred from homology"/>
<dbReference type="OrthoDB" id="37622at2"/>
<accession>A0A1G9MW93</accession>
<protein>
    <submittedName>
        <fullName evidence="2">Divalent cation tolerance protein</fullName>
    </submittedName>
</protein>
<dbReference type="SUPFAM" id="SSF54913">
    <property type="entry name" value="GlnB-like"/>
    <property type="match status" value="1"/>
</dbReference>
<dbReference type="InterPro" id="IPR015867">
    <property type="entry name" value="N-reg_PII/ATP_PRibTrfase_C"/>
</dbReference>
<evidence type="ECO:0000313" key="2">
    <source>
        <dbReference type="EMBL" id="SDL78498.1"/>
    </source>
</evidence>
<dbReference type="Proteomes" id="UP000199759">
    <property type="component" value="Unassembled WGS sequence"/>
</dbReference>
<gene>
    <name evidence="2" type="ORF">SAMN04488568_102134</name>
</gene>
<dbReference type="InterPro" id="IPR004323">
    <property type="entry name" value="Ion_tolerance_CutA"/>
</dbReference>
<dbReference type="GO" id="GO:0010038">
    <property type="term" value="P:response to metal ion"/>
    <property type="evidence" value="ECO:0007669"/>
    <property type="project" value="InterPro"/>
</dbReference>
<dbReference type="Pfam" id="PF03091">
    <property type="entry name" value="CutA1"/>
    <property type="match status" value="1"/>
</dbReference>
<dbReference type="AlphaFoldDB" id="A0A1G9MW93"/>
<name>A0A1G9MW93_9PROT</name>
<evidence type="ECO:0000313" key="3">
    <source>
        <dbReference type="Proteomes" id="UP000199759"/>
    </source>
</evidence>
<organism evidence="2 3">
    <name type="scientific">Maricaulis salignorans</name>
    <dbReference type="NCBI Taxonomy" id="144026"/>
    <lineage>
        <taxon>Bacteria</taxon>
        <taxon>Pseudomonadati</taxon>
        <taxon>Pseudomonadota</taxon>
        <taxon>Alphaproteobacteria</taxon>
        <taxon>Maricaulales</taxon>
        <taxon>Maricaulaceae</taxon>
        <taxon>Maricaulis</taxon>
    </lineage>
</organism>
<dbReference type="STRING" id="144026.SAMN04488568_102134"/>
<dbReference type="GO" id="GO:0005507">
    <property type="term" value="F:copper ion binding"/>
    <property type="evidence" value="ECO:0007669"/>
    <property type="project" value="TreeGrafter"/>
</dbReference>